<feature type="chain" id="PRO_5030748527" evidence="3">
    <location>
        <begin position="28"/>
        <end position="282"/>
    </location>
</feature>
<sequence>MFKTSKRRFLIFQIAILLGFGSSFLRADVPTSELPILVGTEIQRIESEDIGDEFYFYVRVPPEAAIDPGRSFPVIYALDGDHSYPLMSSVATQLGWSGSVPPVIIVGIGWGTLDLNGGNNRSRDLSPQPYSGAADSGGGPAFLKFLETEAFPLIEEEYPVDTDKRYLYGHSLGGLFSLYAYCEKPELFTGIVSGSPYLLGQLDFLSTAAASFEGKRDCKLVVISGDEEGKAEFLDDLEPLEKLLETTWATEGSYEITVLPGFDHFTMVAPSISMGLKSVFAE</sequence>
<evidence type="ECO:0000313" key="5">
    <source>
        <dbReference type="Proteomes" id="UP000526501"/>
    </source>
</evidence>
<dbReference type="AlphaFoldDB" id="A0A7X1E8F6"/>
<dbReference type="InterPro" id="IPR029058">
    <property type="entry name" value="AB_hydrolase_fold"/>
</dbReference>
<dbReference type="EMBL" id="JACHVC010000001">
    <property type="protein sequence ID" value="MBC2604732.1"/>
    <property type="molecule type" value="Genomic_DNA"/>
</dbReference>
<accession>A0A7X1E8F6</accession>
<dbReference type="Proteomes" id="UP000526501">
    <property type="component" value="Unassembled WGS sequence"/>
</dbReference>
<dbReference type="RefSeq" id="WP_185658620.1">
    <property type="nucleotide sequence ID" value="NZ_CAWPOO010000001.1"/>
</dbReference>
<dbReference type="InterPro" id="IPR000801">
    <property type="entry name" value="Esterase-like"/>
</dbReference>
<evidence type="ECO:0000256" key="2">
    <source>
        <dbReference type="ARBA" id="ARBA00022801"/>
    </source>
</evidence>
<reference evidence="4 5" key="1">
    <citation type="submission" date="2020-07" db="EMBL/GenBank/DDBJ databases">
        <authorList>
            <person name="Feng X."/>
        </authorList>
    </citation>
    <scope>NUCLEOTIDE SEQUENCE [LARGE SCALE GENOMIC DNA]</scope>
    <source>
        <strain evidence="4 5">JCM23202</strain>
    </source>
</reference>
<dbReference type="PANTHER" id="PTHR40841">
    <property type="entry name" value="SIDEROPHORE TRIACETYLFUSARININE C ESTERASE"/>
    <property type="match status" value="1"/>
</dbReference>
<feature type="signal peptide" evidence="3">
    <location>
        <begin position="1"/>
        <end position="27"/>
    </location>
</feature>
<dbReference type="Gene3D" id="3.40.50.1820">
    <property type="entry name" value="alpha/beta hydrolase"/>
    <property type="match status" value="1"/>
</dbReference>
<dbReference type="GO" id="GO:0016788">
    <property type="term" value="F:hydrolase activity, acting on ester bonds"/>
    <property type="evidence" value="ECO:0007669"/>
    <property type="project" value="TreeGrafter"/>
</dbReference>
<keyword evidence="2 4" id="KW-0378">Hydrolase</keyword>
<evidence type="ECO:0000256" key="3">
    <source>
        <dbReference type="SAM" id="SignalP"/>
    </source>
</evidence>
<keyword evidence="3" id="KW-0732">Signal</keyword>
<keyword evidence="5" id="KW-1185">Reference proteome</keyword>
<comment type="caution">
    <text evidence="4">The sequence shown here is derived from an EMBL/GenBank/DDBJ whole genome shotgun (WGS) entry which is preliminary data.</text>
</comment>
<dbReference type="PANTHER" id="PTHR40841:SF2">
    <property type="entry name" value="SIDEROPHORE-DEGRADING ESTERASE (EUROFUNG)"/>
    <property type="match status" value="1"/>
</dbReference>
<gene>
    <name evidence="4" type="ORF">H5P27_01545</name>
</gene>
<name>A0A7X1E8F6_9BACT</name>
<evidence type="ECO:0000313" key="4">
    <source>
        <dbReference type="EMBL" id="MBC2604732.1"/>
    </source>
</evidence>
<comment type="similarity">
    <text evidence="1">Belongs to the esterase D family.</text>
</comment>
<organism evidence="4 5">
    <name type="scientific">Pelagicoccus albus</name>
    <dbReference type="NCBI Taxonomy" id="415222"/>
    <lineage>
        <taxon>Bacteria</taxon>
        <taxon>Pseudomonadati</taxon>
        <taxon>Verrucomicrobiota</taxon>
        <taxon>Opitutia</taxon>
        <taxon>Puniceicoccales</taxon>
        <taxon>Pelagicoccaceae</taxon>
        <taxon>Pelagicoccus</taxon>
    </lineage>
</organism>
<dbReference type="Pfam" id="PF00756">
    <property type="entry name" value="Esterase"/>
    <property type="match status" value="1"/>
</dbReference>
<dbReference type="InterPro" id="IPR052558">
    <property type="entry name" value="Siderophore_Hydrolase_D"/>
</dbReference>
<protein>
    <submittedName>
        <fullName evidence="4">Alpha/beta hydrolase</fullName>
    </submittedName>
</protein>
<evidence type="ECO:0000256" key="1">
    <source>
        <dbReference type="ARBA" id="ARBA00005622"/>
    </source>
</evidence>
<dbReference type="SUPFAM" id="SSF53474">
    <property type="entry name" value="alpha/beta-Hydrolases"/>
    <property type="match status" value="1"/>
</dbReference>
<proteinExistence type="inferred from homology"/>